<evidence type="ECO:0008006" key="3">
    <source>
        <dbReference type="Google" id="ProtNLM"/>
    </source>
</evidence>
<proteinExistence type="predicted"/>
<keyword evidence="2" id="KW-1185">Reference proteome</keyword>
<evidence type="ECO:0000313" key="2">
    <source>
        <dbReference type="Proteomes" id="UP001235849"/>
    </source>
</evidence>
<gene>
    <name evidence="1" type="ORF">PMG25_12125</name>
</gene>
<accession>A0ABT7B6Q1</accession>
<protein>
    <recommendedName>
        <fullName evidence="3">DUF4351 domain-containing protein</fullName>
    </recommendedName>
</protein>
<evidence type="ECO:0000313" key="1">
    <source>
        <dbReference type="EMBL" id="MDJ1174842.1"/>
    </source>
</evidence>
<sequence length="102" mass="11523">MELSPAYIKWREDTIQEGIRQGLEQGLEQGVQQGLEQGVQRGQRLMIEALLRTRFGQLDETLLGIIDALLELSPDEFMSLCLNASREELLERFGDSTDIKSG</sequence>
<feature type="non-terminal residue" evidence="1">
    <location>
        <position position="1"/>
    </location>
</feature>
<dbReference type="EMBL" id="JAQOSO010000069">
    <property type="protein sequence ID" value="MDJ1174842.1"/>
    <property type="molecule type" value="Genomic_DNA"/>
</dbReference>
<organism evidence="1 2">
    <name type="scientific">Roseofilum capinflatum BLCC-M114</name>
    <dbReference type="NCBI Taxonomy" id="3022440"/>
    <lineage>
        <taxon>Bacteria</taxon>
        <taxon>Bacillati</taxon>
        <taxon>Cyanobacteriota</taxon>
        <taxon>Cyanophyceae</taxon>
        <taxon>Desertifilales</taxon>
        <taxon>Desertifilaceae</taxon>
        <taxon>Roseofilum</taxon>
        <taxon>Roseofilum capinflatum</taxon>
    </lineage>
</organism>
<reference evidence="1 2" key="1">
    <citation type="submission" date="2023-01" db="EMBL/GenBank/DDBJ databases">
        <title>Novel diversity within Roseofilum (Cyanobacteria; Desertifilaceae) from marine benthic mats with descriptions of four novel species.</title>
        <authorList>
            <person name="Wang Y."/>
            <person name="Berthold D.E."/>
            <person name="Hu J."/>
            <person name="Lefler F.W."/>
            <person name="Laughinghouse H.D. IV."/>
        </authorList>
    </citation>
    <scope>NUCLEOTIDE SEQUENCE [LARGE SCALE GENOMIC DNA]</scope>
    <source>
        <strain evidence="1 2">BLCC-M114</strain>
    </source>
</reference>
<name>A0ABT7B6Q1_9CYAN</name>
<dbReference type="Proteomes" id="UP001235849">
    <property type="component" value="Unassembled WGS sequence"/>
</dbReference>
<comment type="caution">
    <text evidence="1">The sequence shown here is derived from an EMBL/GenBank/DDBJ whole genome shotgun (WGS) entry which is preliminary data.</text>
</comment>